<comment type="caution">
    <text evidence="4">The sequence shown here is derived from an EMBL/GenBank/DDBJ whole genome shotgun (WGS) entry which is preliminary data.</text>
</comment>
<dbReference type="Proteomes" id="UP000034072">
    <property type="component" value="Unassembled WGS sequence"/>
</dbReference>
<organism evidence="4 5">
    <name type="scientific">Candidatus Yanofskybacteria bacterium GW2011_GWE2_40_11</name>
    <dbReference type="NCBI Taxonomy" id="1619033"/>
    <lineage>
        <taxon>Bacteria</taxon>
        <taxon>Candidatus Yanofskyibacteriota</taxon>
    </lineage>
</organism>
<dbReference type="InterPro" id="IPR015422">
    <property type="entry name" value="PyrdxlP-dep_Trfase_small"/>
</dbReference>
<dbReference type="GO" id="GO:0000271">
    <property type="term" value="P:polysaccharide biosynthetic process"/>
    <property type="evidence" value="ECO:0007669"/>
    <property type="project" value="TreeGrafter"/>
</dbReference>
<dbReference type="CDD" id="cd00616">
    <property type="entry name" value="AHBA_syn"/>
    <property type="match status" value="1"/>
</dbReference>
<accession>A0A0G0QK54</accession>
<dbReference type="PIRSF" id="PIRSF000390">
    <property type="entry name" value="PLP_StrS"/>
    <property type="match status" value="1"/>
</dbReference>
<dbReference type="Gene3D" id="3.90.1150.10">
    <property type="entry name" value="Aspartate Aminotransferase, domain 1"/>
    <property type="match status" value="1"/>
</dbReference>
<dbReference type="GO" id="GO:0030170">
    <property type="term" value="F:pyridoxal phosphate binding"/>
    <property type="evidence" value="ECO:0007669"/>
    <property type="project" value="TreeGrafter"/>
</dbReference>
<dbReference type="PANTHER" id="PTHR30244:SF34">
    <property type="entry name" value="DTDP-4-AMINO-4,6-DIDEOXYGALACTOSE TRANSAMINASE"/>
    <property type="match status" value="1"/>
</dbReference>
<evidence type="ECO:0000313" key="4">
    <source>
        <dbReference type="EMBL" id="KKR40749.1"/>
    </source>
</evidence>
<proteinExistence type="inferred from homology"/>
<feature type="modified residue" description="N6-(pyridoxal phosphate)lysine" evidence="2">
    <location>
        <position position="172"/>
    </location>
</feature>
<feature type="active site" description="Proton acceptor" evidence="1">
    <location>
        <position position="172"/>
    </location>
</feature>
<gene>
    <name evidence="4" type="ORF">UT75_C0005G0057</name>
</gene>
<dbReference type="GO" id="GO:0008483">
    <property type="term" value="F:transaminase activity"/>
    <property type="evidence" value="ECO:0007669"/>
    <property type="project" value="TreeGrafter"/>
</dbReference>
<comment type="similarity">
    <text evidence="3">Belongs to the DegT/DnrJ/EryC1 family.</text>
</comment>
<dbReference type="PANTHER" id="PTHR30244">
    <property type="entry name" value="TRANSAMINASE"/>
    <property type="match status" value="1"/>
</dbReference>
<evidence type="ECO:0000256" key="1">
    <source>
        <dbReference type="PIRSR" id="PIRSR000390-1"/>
    </source>
</evidence>
<protein>
    <submittedName>
        <fullName evidence="4">Glutamine-scyllo-inositol transaminase</fullName>
    </submittedName>
</protein>
<dbReference type="SUPFAM" id="SSF53383">
    <property type="entry name" value="PLP-dependent transferases"/>
    <property type="match status" value="1"/>
</dbReference>
<evidence type="ECO:0000256" key="3">
    <source>
        <dbReference type="RuleBase" id="RU004508"/>
    </source>
</evidence>
<sequence>MGSDERRAIEAVLRSNWIGFGNESIKFERELVDYLGVKDGALLNSCTAALHLALILNGVMPSDEIITTPLTFAATANVVLYMGAKPVFVDIKADTLNIDEDKIEKAITPKTKGIIVVHFGGLPCNMRAINRIARKHNIFVVEDAAHAIGARIGNRMVGDSSNITCFSFYANKNLTTADGGFLASNDSSKIKRAKILRLHGLSNDAWDRFRKRDILINEVVELGYKYNINDIVSAMGRVQLRRLEKSLSIRERYARLYDAVFSKIEGVSLQSKFQDGYRHSLHLYTLVLDPERFKVGRDEIVRALRDNGIFAVVHYKPIHLHKLYREKFGYELGNFLCAERVGSNILTLPLLPQMSQRQAQNIASVTREILQGYAKRSL</sequence>
<dbReference type="Gene3D" id="3.40.640.10">
    <property type="entry name" value="Type I PLP-dependent aspartate aminotransferase-like (Major domain)"/>
    <property type="match status" value="1"/>
</dbReference>
<name>A0A0G0QK54_9BACT</name>
<dbReference type="PATRIC" id="fig|1619033.3.peg.460"/>
<evidence type="ECO:0000256" key="2">
    <source>
        <dbReference type="PIRSR" id="PIRSR000390-2"/>
    </source>
</evidence>
<reference evidence="4 5" key="1">
    <citation type="journal article" date="2015" name="Nature">
        <title>rRNA introns, odd ribosomes, and small enigmatic genomes across a large radiation of phyla.</title>
        <authorList>
            <person name="Brown C.T."/>
            <person name="Hug L.A."/>
            <person name="Thomas B.C."/>
            <person name="Sharon I."/>
            <person name="Castelle C.J."/>
            <person name="Singh A."/>
            <person name="Wilkins M.J."/>
            <person name="Williams K.H."/>
            <person name="Banfield J.F."/>
        </authorList>
    </citation>
    <scope>NUCLEOTIDE SEQUENCE [LARGE SCALE GENOMIC DNA]</scope>
</reference>
<dbReference type="InterPro" id="IPR000653">
    <property type="entry name" value="DegT/StrS_aminotransferase"/>
</dbReference>
<dbReference type="EMBL" id="LBXZ01000005">
    <property type="protein sequence ID" value="KKR40749.1"/>
    <property type="molecule type" value="Genomic_DNA"/>
</dbReference>
<keyword evidence="2 3" id="KW-0663">Pyridoxal phosphate</keyword>
<dbReference type="Pfam" id="PF01041">
    <property type="entry name" value="DegT_DnrJ_EryC1"/>
    <property type="match status" value="1"/>
</dbReference>
<dbReference type="AlphaFoldDB" id="A0A0G0QK54"/>
<dbReference type="InterPro" id="IPR015421">
    <property type="entry name" value="PyrdxlP-dep_Trfase_major"/>
</dbReference>
<dbReference type="InterPro" id="IPR015424">
    <property type="entry name" value="PyrdxlP-dep_Trfase"/>
</dbReference>
<evidence type="ECO:0000313" key="5">
    <source>
        <dbReference type="Proteomes" id="UP000034072"/>
    </source>
</evidence>